<evidence type="ECO:0000313" key="7">
    <source>
        <dbReference type="EMBL" id="MBK1791020.1"/>
    </source>
</evidence>
<dbReference type="Proteomes" id="UP000624703">
    <property type="component" value="Unassembled WGS sequence"/>
</dbReference>
<dbReference type="GO" id="GO:0005886">
    <property type="term" value="C:plasma membrane"/>
    <property type="evidence" value="ECO:0007669"/>
    <property type="project" value="UniProtKB-SubCell"/>
</dbReference>
<keyword evidence="4 6" id="KW-1133">Transmembrane helix</keyword>
<feature type="transmembrane region" description="Helical" evidence="6">
    <location>
        <begin position="150"/>
        <end position="168"/>
    </location>
</feature>
<dbReference type="PANTHER" id="PTHR30086:SF20">
    <property type="entry name" value="ARGININE EXPORTER PROTEIN ARGO-RELATED"/>
    <property type="match status" value="1"/>
</dbReference>
<dbReference type="Pfam" id="PF01810">
    <property type="entry name" value="LysE"/>
    <property type="match status" value="1"/>
</dbReference>
<evidence type="ECO:0000256" key="3">
    <source>
        <dbReference type="ARBA" id="ARBA00022692"/>
    </source>
</evidence>
<dbReference type="AlphaFoldDB" id="A0A8J7SKV5"/>
<evidence type="ECO:0000256" key="4">
    <source>
        <dbReference type="ARBA" id="ARBA00022989"/>
    </source>
</evidence>
<organism evidence="7 8">
    <name type="scientific">Persicirhabdus sediminis</name>
    <dbReference type="NCBI Taxonomy" id="454144"/>
    <lineage>
        <taxon>Bacteria</taxon>
        <taxon>Pseudomonadati</taxon>
        <taxon>Verrucomicrobiota</taxon>
        <taxon>Verrucomicrobiia</taxon>
        <taxon>Verrucomicrobiales</taxon>
        <taxon>Verrucomicrobiaceae</taxon>
        <taxon>Persicirhabdus</taxon>
    </lineage>
</organism>
<dbReference type="InterPro" id="IPR001123">
    <property type="entry name" value="LeuE-type"/>
</dbReference>
<keyword evidence="2" id="KW-1003">Cell membrane</keyword>
<evidence type="ECO:0000256" key="5">
    <source>
        <dbReference type="ARBA" id="ARBA00023136"/>
    </source>
</evidence>
<dbReference type="PANTHER" id="PTHR30086">
    <property type="entry name" value="ARGININE EXPORTER PROTEIN ARGO"/>
    <property type="match status" value="1"/>
</dbReference>
<proteinExistence type="predicted"/>
<evidence type="ECO:0000256" key="2">
    <source>
        <dbReference type="ARBA" id="ARBA00022475"/>
    </source>
</evidence>
<accession>A0A8J7SKV5</accession>
<protein>
    <submittedName>
        <fullName evidence="7">LysE family translocator</fullName>
    </submittedName>
</protein>
<feature type="transmembrane region" description="Helical" evidence="6">
    <location>
        <begin position="72"/>
        <end position="89"/>
    </location>
</feature>
<evidence type="ECO:0000313" key="8">
    <source>
        <dbReference type="Proteomes" id="UP000624703"/>
    </source>
</evidence>
<keyword evidence="5 6" id="KW-0472">Membrane</keyword>
<comment type="caution">
    <text evidence="7">The sequence shown here is derived from an EMBL/GenBank/DDBJ whole genome shotgun (WGS) entry which is preliminary data.</text>
</comment>
<gene>
    <name evidence="7" type="ORF">JIN82_07625</name>
</gene>
<dbReference type="GO" id="GO:0015171">
    <property type="term" value="F:amino acid transmembrane transporter activity"/>
    <property type="evidence" value="ECO:0007669"/>
    <property type="project" value="TreeGrafter"/>
</dbReference>
<dbReference type="EMBL" id="JAENIM010000039">
    <property type="protein sequence ID" value="MBK1791020.1"/>
    <property type="molecule type" value="Genomic_DNA"/>
</dbReference>
<comment type="subcellular location">
    <subcellularLocation>
        <location evidence="1">Cell membrane</location>
        <topology evidence="1">Multi-pass membrane protein</topology>
    </subcellularLocation>
</comment>
<dbReference type="RefSeq" id="WP_200311039.1">
    <property type="nucleotide sequence ID" value="NZ_JAENIM010000039.1"/>
</dbReference>
<keyword evidence="3 6" id="KW-0812">Transmembrane</keyword>
<keyword evidence="8" id="KW-1185">Reference proteome</keyword>
<evidence type="ECO:0000256" key="1">
    <source>
        <dbReference type="ARBA" id="ARBA00004651"/>
    </source>
</evidence>
<feature type="transmembrane region" description="Helical" evidence="6">
    <location>
        <begin position="188"/>
        <end position="207"/>
    </location>
</feature>
<feature type="transmembrane region" description="Helical" evidence="6">
    <location>
        <begin position="41"/>
        <end position="66"/>
    </location>
</feature>
<evidence type="ECO:0000256" key="6">
    <source>
        <dbReference type="SAM" id="Phobius"/>
    </source>
</evidence>
<sequence>MLPAESIIAFSLASMLLSLSPGPDNLFVLSQSAIHGKKTGFTITLGLCTGLIVHTCAVALGVAALLQSSPTAFQLLKFLGAIYLSYLAYQSFRAKPSQLENGLTSTPLQLKKLYRRGLIMSMSNPKLSIFFLAFLPQFASPANGPMAPQIFLLGALFAIIGMIIFFIFATLADKIGSFLRHSDKAQIYLYRLSGLIFAAFAIALIFAEIN</sequence>
<reference evidence="7" key="1">
    <citation type="submission" date="2021-01" db="EMBL/GenBank/DDBJ databases">
        <title>Modified the classification status of verrucomicrobia.</title>
        <authorList>
            <person name="Feng X."/>
        </authorList>
    </citation>
    <scope>NUCLEOTIDE SEQUENCE</scope>
    <source>
        <strain evidence="7">_KCTC 22039</strain>
    </source>
</reference>
<name>A0A8J7SKV5_9BACT</name>
<dbReference type="PIRSF" id="PIRSF006324">
    <property type="entry name" value="LeuE"/>
    <property type="match status" value="1"/>
</dbReference>